<proteinExistence type="predicted"/>
<dbReference type="GO" id="GO:0003700">
    <property type="term" value="F:DNA-binding transcription factor activity"/>
    <property type="evidence" value="ECO:0007669"/>
    <property type="project" value="InterPro"/>
</dbReference>
<feature type="domain" description="HTH araC/xylS-type" evidence="4">
    <location>
        <begin position="152"/>
        <end position="249"/>
    </location>
</feature>
<gene>
    <name evidence="5" type="ORF">SAMN04488053_103217</name>
</gene>
<dbReference type="Pfam" id="PF12833">
    <property type="entry name" value="HTH_18"/>
    <property type="match status" value="1"/>
</dbReference>
<protein>
    <submittedName>
        <fullName evidence="5">AraC-like ligand binding domain-containing protein</fullName>
    </submittedName>
</protein>
<evidence type="ECO:0000259" key="4">
    <source>
        <dbReference type="PROSITE" id="PS01124"/>
    </source>
</evidence>
<dbReference type="EMBL" id="FNIL01000003">
    <property type="protein sequence ID" value="SDN77784.1"/>
    <property type="molecule type" value="Genomic_DNA"/>
</dbReference>
<keyword evidence="2" id="KW-0238">DNA-binding</keyword>
<evidence type="ECO:0000256" key="1">
    <source>
        <dbReference type="ARBA" id="ARBA00023015"/>
    </source>
</evidence>
<dbReference type="InterPro" id="IPR003313">
    <property type="entry name" value="AraC-bd"/>
</dbReference>
<dbReference type="PANTHER" id="PTHR43280:SF35">
    <property type="entry name" value="RESPONSE REGULATOR"/>
    <property type="match status" value="1"/>
</dbReference>
<accession>A0A1H0E5T9</accession>
<keyword evidence="1" id="KW-0805">Transcription regulation</keyword>
<dbReference type="InterPro" id="IPR011051">
    <property type="entry name" value="RmlC_Cupin_sf"/>
</dbReference>
<dbReference type="CDD" id="cd02208">
    <property type="entry name" value="cupin_RmlC-like"/>
    <property type="match status" value="1"/>
</dbReference>
<reference evidence="6" key="1">
    <citation type="submission" date="2016-10" db="EMBL/GenBank/DDBJ databases">
        <authorList>
            <person name="Varghese N."/>
            <person name="Submissions S."/>
        </authorList>
    </citation>
    <scope>NUCLEOTIDE SEQUENCE [LARGE SCALE GENOMIC DNA]</scope>
    <source>
        <strain evidence="6">CGMCC 1.10369</strain>
    </source>
</reference>
<evidence type="ECO:0000256" key="2">
    <source>
        <dbReference type="ARBA" id="ARBA00023125"/>
    </source>
</evidence>
<evidence type="ECO:0000313" key="6">
    <source>
        <dbReference type="Proteomes" id="UP000198778"/>
    </source>
</evidence>
<dbReference type="InterPro" id="IPR014710">
    <property type="entry name" value="RmlC-like_jellyroll"/>
</dbReference>
<dbReference type="Gene3D" id="2.60.120.10">
    <property type="entry name" value="Jelly Rolls"/>
    <property type="match status" value="1"/>
</dbReference>
<dbReference type="Pfam" id="PF02311">
    <property type="entry name" value="AraC_binding"/>
    <property type="match status" value="1"/>
</dbReference>
<dbReference type="SUPFAM" id="SSF46689">
    <property type="entry name" value="Homeodomain-like"/>
    <property type="match status" value="2"/>
</dbReference>
<sequence>MAFFEHHGIEENEYFQVLKLYHSHFPLHFHRAYEIILVKQGEMLLTVDQQEFSVGEKEAAFIFPNQMHAITASPGADIEIVIFSPELIGHFFMNYKGMIPKNNLFSFPEVSGLAAVHSVYGQKAFLYHCCDKLVKETKFTEVKYSPKTKVIHQMLLFVDAHFQEECSLKAAAAELQYDYVYLSKLFLQMTNRTFTEYLNHYRISQACYQLKNTQKTVGEIAEASGYNNLRSFHRNFKRMMHCAPGDYRS</sequence>
<dbReference type="InterPro" id="IPR009057">
    <property type="entry name" value="Homeodomain-like_sf"/>
</dbReference>
<dbReference type="GO" id="GO:0043565">
    <property type="term" value="F:sequence-specific DNA binding"/>
    <property type="evidence" value="ECO:0007669"/>
    <property type="project" value="InterPro"/>
</dbReference>
<evidence type="ECO:0000313" key="5">
    <source>
        <dbReference type="EMBL" id="SDN77784.1"/>
    </source>
</evidence>
<dbReference type="InterPro" id="IPR018060">
    <property type="entry name" value="HTH_AraC"/>
</dbReference>
<dbReference type="Proteomes" id="UP000198778">
    <property type="component" value="Unassembled WGS sequence"/>
</dbReference>
<dbReference type="STRING" id="745820.SAMN04488053_103217"/>
<dbReference type="PANTHER" id="PTHR43280">
    <property type="entry name" value="ARAC-FAMILY TRANSCRIPTIONAL REGULATOR"/>
    <property type="match status" value="1"/>
</dbReference>
<organism evidence="5 6">
    <name type="scientific">Alkalicoccus daliensis</name>
    <dbReference type="NCBI Taxonomy" id="745820"/>
    <lineage>
        <taxon>Bacteria</taxon>
        <taxon>Bacillati</taxon>
        <taxon>Bacillota</taxon>
        <taxon>Bacilli</taxon>
        <taxon>Bacillales</taxon>
        <taxon>Bacillaceae</taxon>
        <taxon>Alkalicoccus</taxon>
    </lineage>
</organism>
<keyword evidence="3" id="KW-0804">Transcription</keyword>
<keyword evidence="6" id="KW-1185">Reference proteome</keyword>
<dbReference type="AlphaFoldDB" id="A0A1H0E5T9"/>
<name>A0A1H0E5T9_9BACI</name>
<dbReference type="PROSITE" id="PS01124">
    <property type="entry name" value="HTH_ARAC_FAMILY_2"/>
    <property type="match status" value="1"/>
</dbReference>
<evidence type="ECO:0000256" key="3">
    <source>
        <dbReference type="ARBA" id="ARBA00023163"/>
    </source>
</evidence>
<dbReference type="OrthoDB" id="182958at2"/>
<dbReference type="RefSeq" id="WP_090842218.1">
    <property type="nucleotide sequence ID" value="NZ_FNIL01000003.1"/>
</dbReference>
<dbReference type="Gene3D" id="1.10.10.60">
    <property type="entry name" value="Homeodomain-like"/>
    <property type="match status" value="2"/>
</dbReference>
<dbReference type="SUPFAM" id="SSF51182">
    <property type="entry name" value="RmlC-like cupins"/>
    <property type="match status" value="1"/>
</dbReference>
<dbReference type="SMART" id="SM00342">
    <property type="entry name" value="HTH_ARAC"/>
    <property type="match status" value="1"/>
</dbReference>